<name>A0A8B6FPA8_MYTGA</name>
<dbReference type="OrthoDB" id="1470350at2759"/>
<dbReference type="GO" id="GO:0016705">
    <property type="term" value="F:oxidoreductase activity, acting on paired donors, with incorporation or reduction of molecular oxygen"/>
    <property type="evidence" value="ECO:0007669"/>
    <property type="project" value="InterPro"/>
</dbReference>
<protein>
    <recommendedName>
        <fullName evidence="7">Cytochrome P450</fullName>
    </recommendedName>
</protein>
<evidence type="ECO:0000313" key="6">
    <source>
        <dbReference type="Proteomes" id="UP000596742"/>
    </source>
</evidence>
<comment type="caution">
    <text evidence="5">The sequence shown here is derived from an EMBL/GenBank/DDBJ whole genome shotgun (WGS) entry which is preliminary data.</text>
</comment>
<dbReference type="Gene3D" id="1.10.630.10">
    <property type="entry name" value="Cytochrome P450"/>
    <property type="match status" value="1"/>
</dbReference>
<dbReference type="GO" id="GO:0005506">
    <property type="term" value="F:iron ion binding"/>
    <property type="evidence" value="ECO:0007669"/>
    <property type="project" value="InterPro"/>
</dbReference>
<organism evidence="5 6">
    <name type="scientific">Mytilus galloprovincialis</name>
    <name type="common">Mediterranean mussel</name>
    <dbReference type="NCBI Taxonomy" id="29158"/>
    <lineage>
        <taxon>Eukaryota</taxon>
        <taxon>Metazoa</taxon>
        <taxon>Spiralia</taxon>
        <taxon>Lophotrochozoa</taxon>
        <taxon>Mollusca</taxon>
        <taxon>Bivalvia</taxon>
        <taxon>Autobranchia</taxon>
        <taxon>Pteriomorphia</taxon>
        <taxon>Mytilida</taxon>
        <taxon>Mytiloidea</taxon>
        <taxon>Mytilidae</taxon>
        <taxon>Mytilinae</taxon>
        <taxon>Mytilus</taxon>
    </lineage>
</organism>
<dbReference type="InterPro" id="IPR017972">
    <property type="entry name" value="Cyt_P450_CS"/>
</dbReference>
<accession>A0A8B6FPA8</accession>
<dbReference type="PANTHER" id="PTHR24286">
    <property type="entry name" value="CYTOCHROME P450 26"/>
    <property type="match status" value="1"/>
</dbReference>
<evidence type="ECO:0000256" key="4">
    <source>
        <dbReference type="RuleBase" id="RU000461"/>
    </source>
</evidence>
<dbReference type="GO" id="GO:0004497">
    <property type="term" value="F:monooxygenase activity"/>
    <property type="evidence" value="ECO:0007669"/>
    <property type="project" value="UniProtKB-KW"/>
</dbReference>
<keyword evidence="4" id="KW-0349">Heme</keyword>
<sequence>MATIPGSAGLPLLGDRSYDFYKDPVKFMEKNISYYKNRNFIGRFLNKSTVFVGCNKTLKCLLTEEADKLDLGYKMFMGDIYGDNILFTDGLDMVSLRESLCLLFTPEAVSTYQETIKHVVTTFIHKIDTENPVCLYQTLKRMCIEVCLSLFLGIDFDTMTELTETIVSLTTTHWHGIISVPVNLKLPIGGASTFSKALDAKAKLLDIIQNKKTSSSQNFSKKIQEVPKGDNGIFVNNHLLLFTSALVPKALSSLLTSFMIEVAKQKDLQESILTDKGLRERYMLEVQRMYPPFFGGRRVINKDVEVNQQKFVKGNAVVFSTYATHRDPEVFDDPHQFQPQRWTEKNINDKDKLFCFGAGPRCCVGQKLVWCIIDTIIDEMLTKFKVSLIDEQDLTHKWLPVSRPKNKVLVQFTEKDTSN</sequence>
<evidence type="ECO:0000256" key="3">
    <source>
        <dbReference type="ARBA" id="ARBA00023004"/>
    </source>
</evidence>
<dbReference type="PROSITE" id="PS00086">
    <property type="entry name" value="CYTOCHROME_P450"/>
    <property type="match status" value="1"/>
</dbReference>
<dbReference type="Pfam" id="PF00067">
    <property type="entry name" value="p450"/>
    <property type="match status" value="1"/>
</dbReference>
<proteinExistence type="inferred from homology"/>
<evidence type="ECO:0000313" key="5">
    <source>
        <dbReference type="EMBL" id="VDI52647.1"/>
    </source>
</evidence>
<evidence type="ECO:0000256" key="1">
    <source>
        <dbReference type="ARBA" id="ARBA00010617"/>
    </source>
</evidence>
<dbReference type="InterPro" id="IPR036396">
    <property type="entry name" value="Cyt_P450_sf"/>
</dbReference>
<dbReference type="SUPFAM" id="SSF48264">
    <property type="entry name" value="Cytochrome P450"/>
    <property type="match status" value="1"/>
</dbReference>
<evidence type="ECO:0000256" key="2">
    <source>
        <dbReference type="ARBA" id="ARBA00022723"/>
    </source>
</evidence>
<dbReference type="InterPro" id="IPR001128">
    <property type="entry name" value="Cyt_P450"/>
</dbReference>
<dbReference type="Proteomes" id="UP000596742">
    <property type="component" value="Unassembled WGS sequence"/>
</dbReference>
<keyword evidence="4" id="KW-0560">Oxidoreductase</keyword>
<dbReference type="GO" id="GO:0020037">
    <property type="term" value="F:heme binding"/>
    <property type="evidence" value="ECO:0007669"/>
    <property type="project" value="InterPro"/>
</dbReference>
<keyword evidence="6" id="KW-1185">Reference proteome</keyword>
<dbReference type="EMBL" id="UYJE01007205">
    <property type="protein sequence ID" value="VDI52647.1"/>
    <property type="molecule type" value="Genomic_DNA"/>
</dbReference>
<gene>
    <name evidence="5" type="ORF">MGAL_10B064060</name>
</gene>
<dbReference type="InterPro" id="IPR002397">
    <property type="entry name" value="Cyt_P450_B"/>
</dbReference>
<dbReference type="PRINTS" id="PR00359">
    <property type="entry name" value="BP450"/>
</dbReference>
<keyword evidence="3 4" id="KW-0408">Iron</keyword>
<dbReference type="AlphaFoldDB" id="A0A8B6FPA8"/>
<comment type="similarity">
    <text evidence="1 4">Belongs to the cytochrome P450 family.</text>
</comment>
<keyword evidence="4" id="KW-0503">Monooxygenase</keyword>
<reference evidence="5" key="1">
    <citation type="submission" date="2018-11" db="EMBL/GenBank/DDBJ databases">
        <authorList>
            <person name="Alioto T."/>
            <person name="Alioto T."/>
        </authorList>
    </citation>
    <scope>NUCLEOTIDE SEQUENCE</scope>
</reference>
<evidence type="ECO:0008006" key="7">
    <source>
        <dbReference type="Google" id="ProtNLM"/>
    </source>
</evidence>
<keyword evidence="2 4" id="KW-0479">Metal-binding</keyword>
<dbReference type="GO" id="GO:0016125">
    <property type="term" value="P:sterol metabolic process"/>
    <property type="evidence" value="ECO:0007669"/>
    <property type="project" value="TreeGrafter"/>
</dbReference>
<dbReference type="PANTHER" id="PTHR24286:SF252">
    <property type="entry name" value="CYTOCHROME P450 26B1"/>
    <property type="match status" value="1"/>
</dbReference>